<gene>
    <name evidence="2" type="ORF">MVEN_01943100</name>
</gene>
<proteinExistence type="predicted"/>
<reference evidence="2" key="1">
    <citation type="submission" date="2020-05" db="EMBL/GenBank/DDBJ databases">
        <title>Mycena genomes resolve the evolution of fungal bioluminescence.</title>
        <authorList>
            <person name="Tsai I.J."/>
        </authorList>
    </citation>
    <scope>NUCLEOTIDE SEQUENCE</scope>
    <source>
        <strain evidence="2">CCC161011</strain>
    </source>
</reference>
<feature type="chain" id="PRO_5034156742" description="FAD/NAD(P)-binding domain-containing protein" evidence="1">
    <location>
        <begin position="22"/>
        <end position="520"/>
    </location>
</feature>
<dbReference type="SUPFAM" id="SSF51905">
    <property type="entry name" value="FAD/NAD(P)-binding domain"/>
    <property type="match status" value="1"/>
</dbReference>
<dbReference type="Gene3D" id="3.50.50.60">
    <property type="entry name" value="FAD/NAD(P)-binding domain"/>
    <property type="match status" value="1"/>
</dbReference>
<dbReference type="EMBL" id="JACAZI010000019">
    <property type="protein sequence ID" value="KAF7340244.1"/>
    <property type="molecule type" value="Genomic_DNA"/>
</dbReference>
<keyword evidence="1" id="KW-0732">Signal</keyword>
<evidence type="ECO:0000313" key="2">
    <source>
        <dbReference type="EMBL" id="KAF7340244.1"/>
    </source>
</evidence>
<keyword evidence="3" id="KW-1185">Reference proteome</keyword>
<evidence type="ECO:0000313" key="3">
    <source>
        <dbReference type="Proteomes" id="UP000620124"/>
    </source>
</evidence>
<protein>
    <recommendedName>
        <fullName evidence="4">FAD/NAD(P)-binding domain-containing protein</fullName>
    </recommendedName>
</protein>
<dbReference type="Proteomes" id="UP000620124">
    <property type="component" value="Unassembled WGS sequence"/>
</dbReference>
<feature type="signal peptide" evidence="1">
    <location>
        <begin position="1"/>
        <end position="21"/>
    </location>
</feature>
<organism evidence="2 3">
    <name type="scientific">Mycena venus</name>
    <dbReference type="NCBI Taxonomy" id="2733690"/>
    <lineage>
        <taxon>Eukaryota</taxon>
        <taxon>Fungi</taxon>
        <taxon>Dikarya</taxon>
        <taxon>Basidiomycota</taxon>
        <taxon>Agaricomycotina</taxon>
        <taxon>Agaricomycetes</taxon>
        <taxon>Agaricomycetidae</taxon>
        <taxon>Agaricales</taxon>
        <taxon>Marasmiineae</taxon>
        <taxon>Mycenaceae</taxon>
        <taxon>Mycena</taxon>
    </lineage>
</organism>
<accession>A0A8H6XGE5</accession>
<dbReference type="InterPro" id="IPR036188">
    <property type="entry name" value="FAD/NAD-bd_sf"/>
</dbReference>
<name>A0A8H6XGE5_9AGAR</name>
<dbReference type="OrthoDB" id="10051892at2759"/>
<evidence type="ECO:0008006" key="4">
    <source>
        <dbReference type="Google" id="ProtNLM"/>
    </source>
</evidence>
<sequence length="520" mass="57592">MFSLAWAVCLSFVVCFAVCFAWQTFCNLPPAWLKQLHSLGRPRKHMLSGTAVVCGGSIAGIVAARICADHFERVIIIDPEIRDSEKPKTRILQYNAGHILLYLFVEGARKLWPNFDVEMKAAGGRFGPADTQIHYSGIPLLTPYNKYPSGQFPDTLIIRRSICQKVLHRLLMQHPTSSKIIMLAGTVRGVRASQDSTSVDSVTVRELDGSHSSLQDVALVVDCTGMTQAGSKWLSTSGFELPEMIRSRYHGNISYMTLCFNVSPDLAAKLPIPAAQRKTMLVYGYVPHDEAQSSTLALIMTDNNTIQLMFADTAHRDLPRTAAEVLPFITAFQSFKTPIPSWVIEVIELLCEYGNPSFDPVKISTQSFVQYHTLPKGTLPSNFIALGDASLQLNPVHAQGFSKAIMNGIALNSLLHAVKSASLPDDFSTRYFKNSAETMEALWNATRLHDYGSPSCEPMDGETKDTGRLVRWFESKLVSAATKDEEVASALWHVRHMLAADKALLAPTVLWKILWTPSLF</sequence>
<evidence type="ECO:0000256" key="1">
    <source>
        <dbReference type="SAM" id="SignalP"/>
    </source>
</evidence>
<comment type="caution">
    <text evidence="2">The sequence shown here is derived from an EMBL/GenBank/DDBJ whole genome shotgun (WGS) entry which is preliminary data.</text>
</comment>
<dbReference type="AlphaFoldDB" id="A0A8H6XGE5"/>